<dbReference type="EMBL" id="ARZY01000017">
    <property type="protein sequence ID" value="EWH09990.1"/>
    <property type="molecule type" value="Genomic_DNA"/>
</dbReference>
<keyword evidence="2" id="KW-1185">Reference proteome</keyword>
<dbReference type="Proteomes" id="UP000019276">
    <property type="component" value="Unassembled WGS sequence"/>
</dbReference>
<dbReference type="RefSeq" id="WP_035014657.1">
    <property type="nucleotide sequence ID" value="NZ_ARZY01000017.1"/>
</dbReference>
<dbReference type="OrthoDB" id="5600793at2"/>
<gene>
    <name evidence="1" type="ORF">DS2_10197</name>
</gene>
<organism evidence="1 2">
    <name type="scientific">Catenovulum agarivorans DS-2</name>
    <dbReference type="NCBI Taxonomy" id="1328313"/>
    <lineage>
        <taxon>Bacteria</taxon>
        <taxon>Pseudomonadati</taxon>
        <taxon>Pseudomonadota</taxon>
        <taxon>Gammaproteobacteria</taxon>
        <taxon>Alteromonadales</taxon>
        <taxon>Alteromonadaceae</taxon>
        <taxon>Catenovulum</taxon>
    </lineage>
</organism>
<name>W7QXH4_9ALTE</name>
<sequence length="74" mass="8576">MLSSYFFTLDVSYTECQSLYSGSFFDVVLVAENGTRVQVPINLLKQHINSRGIYGRFRLLTDQNHKAIAFERLR</sequence>
<dbReference type="AlphaFoldDB" id="W7QXH4"/>
<proteinExistence type="predicted"/>
<dbReference type="InterPro" id="IPR021363">
    <property type="entry name" value="DUF2835"/>
</dbReference>
<accession>W7QXH4</accession>
<dbReference type="Pfam" id="PF11197">
    <property type="entry name" value="DUF2835"/>
    <property type="match status" value="1"/>
</dbReference>
<evidence type="ECO:0000313" key="2">
    <source>
        <dbReference type="Proteomes" id="UP000019276"/>
    </source>
</evidence>
<dbReference type="eggNOG" id="ENOG5033BZN">
    <property type="taxonomic scope" value="Bacteria"/>
</dbReference>
<protein>
    <recommendedName>
        <fullName evidence="3">DUF2835 domain-containing protein</fullName>
    </recommendedName>
</protein>
<dbReference type="STRING" id="1328313.DS2_10197"/>
<comment type="caution">
    <text evidence="1">The sequence shown here is derived from an EMBL/GenBank/DDBJ whole genome shotgun (WGS) entry which is preliminary data.</text>
</comment>
<reference evidence="1 2" key="1">
    <citation type="journal article" date="2014" name="Genome Announc.">
        <title>Draft Genome Sequence of the Agar-Degrading Bacterium Catenovulum sp. Strain DS-2, Isolated from Intestines of Haliotis diversicolor.</title>
        <authorList>
            <person name="Shan D."/>
            <person name="Li X."/>
            <person name="Gu Z."/>
            <person name="Wei G."/>
            <person name="Gao Z."/>
            <person name="Shao Z."/>
        </authorList>
    </citation>
    <scope>NUCLEOTIDE SEQUENCE [LARGE SCALE GENOMIC DNA]</scope>
    <source>
        <strain evidence="1 2">DS-2</strain>
    </source>
</reference>
<evidence type="ECO:0000313" key="1">
    <source>
        <dbReference type="EMBL" id="EWH09990.1"/>
    </source>
</evidence>
<evidence type="ECO:0008006" key="3">
    <source>
        <dbReference type="Google" id="ProtNLM"/>
    </source>
</evidence>